<reference evidence="1" key="1">
    <citation type="submission" date="2021-02" db="EMBL/GenBank/DDBJ databases">
        <authorList>
            <person name="Cremers G."/>
            <person name="Picone N."/>
        </authorList>
    </citation>
    <scope>NUCLEOTIDE SEQUENCE</scope>
    <source>
        <strain evidence="1">PQ17</strain>
    </source>
</reference>
<dbReference type="AlphaFoldDB" id="A0A8J2BSR6"/>
<dbReference type="EMBL" id="CAJNOB010000012">
    <property type="protein sequence ID" value="CAF0695957.1"/>
    <property type="molecule type" value="Genomic_DNA"/>
</dbReference>
<protein>
    <submittedName>
        <fullName evidence="1">Uncharacterized protein</fullName>
    </submittedName>
</protein>
<evidence type="ECO:0000313" key="1">
    <source>
        <dbReference type="EMBL" id="CAF0695957.1"/>
    </source>
</evidence>
<comment type="caution">
    <text evidence="1">The sequence shown here is derived from an EMBL/GenBank/DDBJ whole genome shotgun (WGS) entry which is preliminary data.</text>
</comment>
<organism evidence="1 2">
    <name type="scientific">Candidatus Methylacidithermus pantelleriae</name>
    <dbReference type="NCBI Taxonomy" id="2744239"/>
    <lineage>
        <taxon>Bacteria</taxon>
        <taxon>Pseudomonadati</taxon>
        <taxon>Verrucomicrobiota</taxon>
        <taxon>Methylacidiphilae</taxon>
        <taxon>Methylacidiphilales</taxon>
        <taxon>Methylacidiphilaceae</taxon>
        <taxon>Candidatus Methylacidithermus</taxon>
    </lineage>
</organism>
<gene>
    <name evidence="1" type="ORF">MPNT_20068</name>
</gene>
<keyword evidence="2" id="KW-1185">Reference proteome</keyword>
<dbReference type="Proteomes" id="UP000663859">
    <property type="component" value="Unassembled WGS sequence"/>
</dbReference>
<sequence length="108" mass="11878">MADLERAHLATGLLNQGQANGARCGQGANPDPGWEKLAVLGAMSKQFDRRIAPKHRPTKAGKKKRKAFFPAKPVGSVSWLLLLALCLCFKGNHHECIYLTNTRVLSQR</sequence>
<accession>A0A8J2BSR6</accession>
<proteinExistence type="predicted"/>
<name>A0A8J2BSR6_9BACT</name>
<evidence type="ECO:0000313" key="2">
    <source>
        <dbReference type="Proteomes" id="UP000663859"/>
    </source>
</evidence>